<accession>A0A803LL59</accession>
<protein>
    <recommendedName>
        <fullName evidence="5">FAR1 domain-containing protein</fullName>
    </recommendedName>
</protein>
<name>A0A803LL59_CHEQI</name>
<organism evidence="3 4">
    <name type="scientific">Chenopodium quinoa</name>
    <name type="common">Quinoa</name>
    <dbReference type="NCBI Taxonomy" id="63459"/>
    <lineage>
        <taxon>Eukaryota</taxon>
        <taxon>Viridiplantae</taxon>
        <taxon>Streptophyta</taxon>
        <taxon>Embryophyta</taxon>
        <taxon>Tracheophyta</taxon>
        <taxon>Spermatophyta</taxon>
        <taxon>Magnoliopsida</taxon>
        <taxon>eudicotyledons</taxon>
        <taxon>Gunneridae</taxon>
        <taxon>Pentapetalae</taxon>
        <taxon>Caryophyllales</taxon>
        <taxon>Chenopodiaceae</taxon>
        <taxon>Chenopodioideae</taxon>
        <taxon>Atripliceae</taxon>
        <taxon>Chenopodium</taxon>
    </lineage>
</organism>
<evidence type="ECO:0000313" key="3">
    <source>
        <dbReference type="EnsemblPlants" id="AUR62014706-RA:cds"/>
    </source>
</evidence>
<evidence type="ECO:0008006" key="5">
    <source>
        <dbReference type="Google" id="ProtNLM"/>
    </source>
</evidence>
<keyword evidence="4" id="KW-1185">Reference proteome</keyword>
<feature type="compositionally biased region" description="Polar residues" evidence="1">
    <location>
        <begin position="103"/>
        <end position="131"/>
    </location>
</feature>
<evidence type="ECO:0000256" key="1">
    <source>
        <dbReference type="SAM" id="MobiDB-lite"/>
    </source>
</evidence>
<dbReference type="EnsemblPlants" id="AUR62014706-RA">
    <property type="protein sequence ID" value="AUR62014706-RA:cds"/>
    <property type="gene ID" value="AUR62014706"/>
</dbReference>
<reference evidence="3" key="1">
    <citation type="journal article" date="2017" name="Nature">
        <title>The genome of Chenopodium quinoa.</title>
        <authorList>
            <person name="Jarvis D.E."/>
            <person name="Ho Y.S."/>
            <person name="Lightfoot D.J."/>
            <person name="Schmoeckel S.M."/>
            <person name="Li B."/>
            <person name="Borm T.J.A."/>
            <person name="Ohyanagi H."/>
            <person name="Mineta K."/>
            <person name="Michell C.T."/>
            <person name="Saber N."/>
            <person name="Kharbatia N.M."/>
            <person name="Rupper R.R."/>
            <person name="Sharp A.R."/>
            <person name="Dally N."/>
            <person name="Boughton B.A."/>
            <person name="Woo Y.H."/>
            <person name="Gao G."/>
            <person name="Schijlen E.G.W.M."/>
            <person name="Guo X."/>
            <person name="Momin A.A."/>
            <person name="Negrao S."/>
            <person name="Al-Babili S."/>
            <person name="Gehring C."/>
            <person name="Roessner U."/>
            <person name="Jung C."/>
            <person name="Murphy K."/>
            <person name="Arold S.T."/>
            <person name="Gojobori T."/>
            <person name="van der Linden C.G."/>
            <person name="van Loo E.N."/>
            <person name="Jellen E.N."/>
            <person name="Maughan P.J."/>
            <person name="Tester M."/>
        </authorList>
    </citation>
    <scope>NUCLEOTIDE SEQUENCE [LARGE SCALE GENOMIC DNA]</scope>
    <source>
        <strain evidence="3">cv. PI 614886</strain>
    </source>
</reference>
<feature type="compositionally biased region" description="Polar residues" evidence="1">
    <location>
        <begin position="148"/>
        <end position="166"/>
    </location>
</feature>
<feature type="transmembrane region" description="Helical" evidence="2">
    <location>
        <begin position="226"/>
        <end position="246"/>
    </location>
</feature>
<evidence type="ECO:0000313" key="4">
    <source>
        <dbReference type="Proteomes" id="UP000596660"/>
    </source>
</evidence>
<dbReference type="AlphaFoldDB" id="A0A803LL59"/>
<dbReference type="Gramene" id="AUR62014706-RA">
    <property type="protein sequence ID" value="AUR62014706-RA:cds"/>
    <property type="gene ID" value="AUR62014706"/>
</dbReference>
<dbReference type="Proteomes" id="UP000596660">
    <property type="component" value="Unplaced"/>
</dbReference>
<sequence>MEESSNQTGNFHHFENTVIDIETDCRNNGFSSEVPPPSVGMVFPTWKDVDVYYKRYGRQEGFRVVRSSGAYKQQGGQTTRERRNYSWKCEFNGKVDRRRRVNGRTQNGDSLTRTPSCVGNNRFSNIKNAASGSKGFENCTKRKEVSPPTEQESYTQDLSSSSTQHVKNPVARKKANNSCEVSANLQPSTDMAMVDQPLIGKLIPNLFMDNRQCDHSPDMNPRFPTLTIFSICHNITLAVIILLIWVTSVSKGIKQFVINRSGLVSAAAIQGEFIAHI</sequence>
<proteinExistence type="predicted"/>
<keyword evidence="2" id="KW-0472">Membrane</keyword>
<keyword evidence="2" id="KW-1133">Transmembrane helix</keyword>
<feature type="region of interest" description="Disordered" evidence="1">
    <location>
        <begin position="103"/>
        <end position="177"/>
    </location>
</feature>
<evidence type="ECO:0000256" key="2">
    <source>
        <dbReference type="SAM" id="Phobius"/>
    </source>
</evidence>
<keyword evidence="2" id="KW-0812">Transmembrane</keyword>
<reference evidence="3" key="2">
    <citation type="submission" date="2021-03" db="UniProtKB">
        <authorList>
            <consortium name="EnsemblPlants"/>
        </authorList>
    </citation>
    <scope>IDENTIFICATION</scope>
</reference>